<dbReference type="GO" id="GO:0051287">
    <property type="term" value="F:NAD binding"/>
    <property type="evidence" value="ECO:0007669"/>
    <property type="project" value="InterPro"/>
</dbReference>
<proteinExistence type="predicted"/>
<evidence type="ECO:0000313" key="5">
    <source>
        <dbReference type="Proteomes" id="UP000295573"/>
    </source>
</evidence>
<accession>A0A4R2J7A4</accession>
<gene>
    <name evidence="4" type="ORF">EV646_10137</name>
</gene>
<feature type="domain" description="D-isomer specific 2-hydroxyacid dehydrogenase NAD-binding" evidence="3">
    <location>
        <begin position="121"/>
        <end position="294"/>
    </location>
</feature>
<name>A0A4R2J7A4_9ACTN</name>
<comment type="caution">
    <text evidence="4">The sequence shown here is derived from an EMBL/GenBank/DDBJ whole genome shotgun (WGS) entry which is preliminary data.</text>
</comment>
<dbReference type="InterPro" id="IPR036291">
    <property type="entry name" value="NAD(P)-bd_dom_sf"/>
</dbReference>
<dbReference type="OrthoDB" id="117809at2"/>
<keyword evidence="2" id="KW-0520">NAD</keyword>
<dbReference type="PANTHER" id="PTHR10996">
    <property type="entry name" value="2-HYDROXYACID DEHYDROGENASE-RELATED"/>
    <property type="match status" value="1"/>
</dbReference>
<dbReference type="Pfam" id="PF02826">
    <property type="entry name" value="2-Hacid_dh_C"/>
    <property type="match status" value="1"/>
</dbReference>
<sequence>MPKLAVLMTPDRAADVCDPQTRQLLDDRFETTWAGAEHASGPLTLDSEAIPGLVNNADIVLTSWGTPHLRKGLWDDGHGPKVVAHAAGSVKKLIDPAILGEGVAVFSAGPRIAWSVGEYCLASMLTLARRLPRFDHAIRAGGWKQTAFRGHELAGAKVGIIGASSTARALITLLKPFGCDVVVYDPYLKPDRADDLQVRTATLEETLQSRFVSIHVPNVPETEGMISRKLIERLRDETVVINSSRGPAIDQQALLDHVLEGRLYAALDVYDPEPPKFDAATLEAPNLLLSPHIAGDTAEGHLALAGYVLADVLAYLENGTRGPSYVDPAVWSIAA</sequence>
<keyword evidence="1" id="KW-0560">Oxidoreductase</keyword>
<dbReference type="GO" id="GO:0030267">
    <property type="term" value="F:glyoxylate reductase (NADPH) activity"/>
    <property type="evidence" value="ECO:0007669"/>
    <property type="project" value="TreeGrafter"/>
</dbReference>
<evidence type="ECO:0000256" key="1">
    <source>
        <dbReference type="ARBA" id="ARBA00023002"/>
    </source>
</evidence>
<evidence type="ECO:0000256" key="2">
    <source>
        <dbReference type="ARBA" id="ARBA00023027"/>
    </source>
</evidence>
<dbReference type="SUPFAM" id="SSF52283">
    <property type="entry name" value="Formate/glycerate dehydrogenase catalytic domain-like"/>
    <property type="match status" value="1"/>
</dbReference>
<reference evidence="4 5" key="1">
    <citation type="journal article" date="2015" name="Stand. Genomic Sci.">
        <title>Genomic Encyclopedia of Bacterial and Archaeal Type Strains, Phase III: the genomes of soil and plant-associated and newly described type strains.</title>
        <authorList>
            <person name="Whitman W.B."/>
            <person name="Woyke T."/>
            <person name="Klenk H.P."/>
            <person name="Zhou Y."/>
            <person name="Lilburn T.G."/>
            <person name="Beck B.J."/>
            <person name="De Vos P."/>
            <person name="Vandamme P."/>
            <person name="Eisen J.A."/>
            <person name="Garrity G."/>
            <person name="Hugenholtz P."/>
            <person name="Kyrpides N.C."/>
        </authorList>
    </citation>
    <scope>NUCLEOTIDE SEQUENCE [LARGE SCALE GENOMIC DNA]</scope>
    <source>
        <strain evidence="4 5">VKM Ac-2541</strain>
    </source>
</reference>
<evidence type="ECO:0000259" key="3">
    <source>
        <dbReference type="Pfam" id="PF02826"/>
    </source>
</evidence>
<evidence type="ECO:0000313" key="4">
    <source>
        <dbReference type="EMBL" id="TCO51055.1"/>
    </source>
</evidence>
<dbReference type="RefSeq" id="WP_132142653.1">
    <property type="nucleotide sequence ID" value="NZ_SLWR01000001.1"/>
</dbReference>
<dbReference type="Proteomes" id="UP000295573">
    <property type="component" value="Unassembled WGS sequence"/>
</dbReference>
<dbReference type="Gene3D" id="3.40.50.720">
    <property type="entry name" value="NAD(P)-binding Rossmann-like Domain"/>
    <property type="match status" value="2"/>
</dbReference>
<dbReference type="GO" id="GO:0005829">
    <property type="term" value="C:cytosol"/>
    <property type="evidence" value="ECO:0007669"/>
    <property type="project" value="TreeGrafter"/>
</dbReference>
<dbReference type="PANTHER" id="PTHR10996:SF178">
    <property type="entry name" value="2-HYDROXYACID DEHYDROGENASE YGL185C-RELATED"/>
    <property type="match status" value="1"/>
</dbReference>
<dbReference type="InterPro" id="IPR006140">
    <property type="entry name" value="D-isomer_DH_NAD-bd"/>
</dbReference>
<dbReference type="GO" id="GO:0016618">
    <property type="term" value="F:hydroxypyruvate reductase [NAD(P)H] activity"/>
    <property type="evidence" value="ECO:0007669"/>
    <property type="project" value="TreeGrafter"/>
</dbReference>
<protein>
    <submittedName>
        <fullName evidence="4">Phosphoglycerate dehydrogenase-like enzyme</fullName>
    </submittedName>
</protein>
<dbReference type="AlphaFoldDB" id="A0A4R2J7A4"/>
<dbReference type="EMBL" id="SLWR01000001">
    <property type="protein sequence ID" value="TCO51055.1"/>
    <property type="molecule type" value="Genomic_DNA"/>
</dbReference>
<dbReference type="SUPFAM" id="SSF51735">
    <property type="entry name" value="NAD(P)-binding Rossmann-fold domains"/>
    <property type="match status" value="1"/>
</dbReference>
<dbReference type="CDD" id="cd12167">
    <property type="entry name" value="2-Hacid_dh_8"/>
    <property type="match status" value="1"/>
</dbReference>
<organism evidence="4 5">
    <name type="scientific">Kribbella antiqua</name>
    <dbReference type="NCBI Taxonomy" id="2512217"/>
    <lineage>
        <taxon>Bacteria</taxon>
        <taxon>Bacillati</taxon>
        <taxon>Actinomycetota</taxon>
        <taxon>Actinomycetes</taxon>
        <taxon>Propionibacteriales</taxon>
        <taxon>Kribbellaceae</taxon>
        <taxon>Kribbella</taxon>
    </lineage>
</organism>
<dbReference type="InterPro" id="IPR050223">
    <property type="entry name" value="D-isomer_2-hydroxyacid_DH"/>
</dbReference>
<keyword evidence="5" id="KW-1185">Reference proteome</keyword>